<sequence length="359" mass="40625">MIVKDEETVLRRCLESTGSLFDEIIIADTGSSDLTKEIASLFTDRIFDCDWQDDFAAARNFAFAKATGDYIMWLDADDVIPPGTLKALEKKKTDTNGADVIMLPYETAFDEDGKATFSFYRERIIKRSPQCVWVGAVHEVIVPFGNITKLNAPIKHLKEKGYDGARNLRIYEKLLSRGEILDARHMYYYGRELLANGRYSEAEAVFSEFLARDDGWIENKLDAARQLAFCRRAAGKPGELDALLSALSYGAPRAELCCDIGRCFYERSELNAAVFWYRSALTAGTSDEGFISEECKGFLPCIMLCLCCYGLEDIKKSFLYNEAAGAFRPRSPFYLKNKQFFRDVHGLYVSHDEHNADTK</sequence>
<evidence type="ECO:0000259" key="1">
    <source>
        <dbReference type="Pfam" id="PF00535"/>
    </source>
</evidence>
<dbReference type="SUPFAM" id="SSF53448">
    <property type="entry name" value="Nucleotide-diphospho-sugar transferases"/>
    <property type="match status" value="1"/>
</dbReference>
<feature type="domain" description="Glycosyltransferase 2-like" evidence="1">
    <location>
        <begin position="1"/>
        <end position="113"/>
    </location>
</feature>
<dbReference type="PANTHER" id="PTHR43630">
    <property type="entry name" value="POLY-BETA-1,6-N-ACETYL-D-GLUCOSAMINE SYNTHASE"/>
    <property type="match status" value="1"/>
</dbReference>
<name>A0A9D1MDK4_9FIRM</name>
<comment type="caution">
    <text evidence="2">The sequence shown here is derived from an EMBL/GenBank/DDBJ whole genome shotgun (WGS) entry which is preliminary data.</text>
</comment>
<dbReference type="InterPro" id="IPR029044">
    <property type="entry name" value="Nucleotide-diphossugar_trans"/>
</dbReference>
<reference evidence="2" key="1">
    <citation type="submission" date="2020-10" db="EMBL/GenBank/DDBJ databases">
        <authorList>
            <person name="Gilroy R."/>
        </authorList>
    </citation>
    <scope>NUCLEOTIDE SEQUENCE</scope>
    <source>
        <strain evidence="2">USAMLcec3-3695</strain>
    </source>
</reference>
<dbReference type="Gene3D" id="1.25.40.10">
    <property type="entry name" value="Tetratricopeptide repeat domain"/>
    <property type="match status" value="1"/>
</dbReference>
<dbReference type="SUPFAM" id="SSF48452">
    <property type="entry name" value="TPR-like"/>
    <property type="match status" value="1"/>
</dbReference>
<dbReference type="Proteomes" id="UP000824109">
    <property type="component" value="Unassembled WGS sequence"/>
</dbReference>
<evidence type="ECO:0000313" key="3">
    <source>
        <dbReference type="Proteomes" id="UP000824109"/>
    </source>
</evidence>
<accession>A0A9D1MDK4</accession>
<dbReference type="AlphaFoldDB" id="A0A9D1MDK4"/>
<dbReference type="InterPro" id="IPR001173">
    <property type="entry name" value="Glyco_trans_2-like"/>
</dbReference>
<dbReference type="InterPro" id="IPR011990">
    <property type="entry name" value="TPR-like_helical_dom_sf"/>
</dbReference>
<dbReference type="PANTHER" id="PTHR43630:SF2">
    <property type="entry name" value="GLYCOSYLTRANSFERASE"/>
    <property type="match status" value="1"/>
</dbReference>
<dbReference type="EMBL" id="DVNB01000111">
    <property type="protein sequence ID" value="HIU58307.1"/>
    <property type="molecule type" value="Genomic_DNA"/>
</dbReference>
<dbReference type="Pfam" id="PF00535">
    <property type="entry name" value="Glycos_transf_2"/>
    <property type="match status" value="1"/>
</dbReference>
<evidence type="ECO:0000313" key="2">
    <source>
        <dbReference type="EMBL" id="HIU58307.1"/>
    </source>
</evidence>
<gene>
    <name evidence="2" type="ORF">IAA61_10935</name>
</gene>
<proteinExistence type="predicted"/>
<protein>
    <submittedName>
        <fullName evidence="2">Glycosyltransferase</fullName>
    </submittedName>
</protein>
<reference evidence="2" key="2">
    <citation type="journal article" date="2021" name="PeerJ">
        <title>Extensive microbial diversity within the chicken gut microbiome revealed by metagenomics and culture.</title>
        <authorList>
            <person name="Gilroy R."/>
            <person name="Ravi A."/>
            <person name="Getino M."/>
            <person name="Pursley I."/>
            <person name="Horton D.L."/>
            <person name="Alikhan N.F."/>
            <person name="Baker D."/>
            <person name="Gharbi K."/>
            <person name="Hall N."/>
            <person name="Watson M."/>
            <person name="Adriaenssens E.M."/>
            <person name="Foster-Nyarko E."/>
            <person name="Jarju S."/>
            <person name="Secka A."/>
            <person name="Antonio M."/>
            <person name="Oren A."/>
            <person name="Chaudhuri R.R."/>
            <person name="La Ragione R."/>
            <person name="Hildebrand F."/>
            <person name="Pallen M.J."/>
        </authorList>
    </citation>
    <scope>NUCLEOTIDE SEQUENCE</scope>
    <source>
        <strain evidence="2">USAMLcec3-3695</strain>
    </source>
</reference>
<organism evidence="2 3">
    <name type="scientific">Candidatus Ornithomonoglobus merdipullorum</name>
    <dbReference type="NCBI Taxonomy" id="2840895"/>
    <lineage>
        <taxon>Bacteria</taxon>
        <taxon>Bacillati</taxon>
        <taxon>Bacillota</taxon>
        <taxon>Clostridia</taxon>
        <taxon>Candidatus Ornithomonoglobus</taxon>
    </lineage>
</organism>
<dbReference type="Gene3D" id="3.90.550.10">
    <property type="entry name" value="Spore Coat Polysaccharide Biosynthesis Protein SpsA, Chain A"/>
    <property type="match status" value="1"/>
</dbReference>